<dbReference type="HOGENOM" id="CLU_063644_0_0_7"/>
<dbReference type="Pfam" id="PF00226">
    <property type="entry name" value="DnaJ"/>
    <property type="match status" value="1"/>
</dbReference>
<dbReference type="PROSITE" id="PS50076">
    <property type="entry name" value="DNAJ_2"/>
    <property type="match status" value="1"/>
</dbReference>
<dbReference type="EMBL" id="CP007770">
    <property type="protein sequence ID" value="AJC87497.1"/>
    <property type="molecule type" value="Genomic_DNA"/>
</dbReference>
<sequence>MQVVQTLESVSLNTDDFLMFRYFQDLIRKNFSKVIGNKNKTLSFFVENEIPQRRYFLKLVNHKYKKDTGNDIDNLAFAHYKTFKLNLAQANTLKPVIFAKIGFAQRSILITLSSNEKIFAVYLEQYFKNHKSSYDEKNCIFSVDYKDDTTLNLLEILASVNEHLKYCVDFTINETQLLEFRNKMKNKTNTNWKFNALAKLFENYFQTLGCNNNDDFATIRQNYLNLVKIYHPDRHQGKSKIEQAYCREEFEKIQLAYESLKSLYKNNS</sequence>
<dbReference type="RefSeq" id="WP_039649582.1">
    <property type="nucleotide sequence ID" value="NZ_CP007770.1"/>
</dbReference>
<organism evidence="2 3">
    <name type="scientific">Campylobacter insulaenigrae NCTC 12927</name>
    <dbReference type="NCBI Taxonomy" id="1031564"/>
    <lineage>
        <taxon>Bacteria</taxon>
        <taxon>Pseudomonadati</taxon>
        <taxon>Campylobacterota</taxon>
        <taxon>Epsilonproteobacteria</taxon>
        <taxon>Campylobacterales</taxon>
        <taxon>Campylobacteraceae</taxon>
        <taxon>Campylobacter</taxon>
    </lineage>
</organism>
<dbReference type="GeneID" id="74431320"/>
<dbReference type="NCBIfam" id="NF006502">
    <property type="entry name" value="PRK08937.3-2"/>
    <property type="match status" value="1"/>
</dbReference>
<name>A0A0A8H0T1_9BACT</name>
<accession>A0A0A8H0T1</accession>
<dbReference type="SUPFAM" id="SSF46565">
    <property type="entry name" value="Chaperone J-domain"/>
    <property type="match status" value="1"/>
</dbReference>
<evidence type="ECO:0000259" key="1">
    <source>
        <dbReference type="PROSITE" id="PS50076"/>
    </source>
</evidence>
<dbReference type="SMART" id="SM00271">
    <property type="entry name" value="DnaJ"/>
    <property type="match status" value="1"/>
</dbReference>
<gene>
    <name evidence="2" type="ORF">CINS_0511</name>
</gene>
<dbReference type="InterPro" id="IPR001623">
    <property type="entry name" value="DnaJ_domain"/>
</dbReference>
<dbReference type="Proteomes" id="UP000031163">
    <property type="component" value="Chromosome"/>
</dbReference>
<dbReference type="InterPro" id="IPR036869">
    <property type="entry name" value="J_dom_sf"/>
</dbReference>
<dbReference type="STRING" id="1031564.CINS_0511"/>
<dbReference type="Gene3D" id="1.10.287.110">
    <property type="entry name" value="DnaJ domain"/>
    <property type="match status" value="1"/>
</dbReference>
<dbReference type="KEGG" id="cis:CINS_0511"/>
<dbReference type="NCBIfam" id="NF006504">
    <property type="entry name" value="PRK08937.3-4"/>
    <property type="match status" value="1"/>
</dbReference>
<proteinExistence type="predicted"/>
<dbReference type="AlphaFoldDB" id="A0A0A8H0T1"/>
<protein>
    <recommendedName>
        <fullName evidence="1">J domain-containing protein</fullName>
    </recommendedName>
</protein>
<evidence type="ECO:0000313" key="3">
    <source>
        <dbReference type="Proteomes" id="UP000031163"/>
    </source>
</evidence>
<reference evidence="2 3" key="1">
    <citation type="journal article" date="2014" name="Genome Biol. Evol.">
        <title>Comparative Genomics of the Campylobacter lari Group.</title>
        <authorList>
            <person name="Miller W.G."/>
            <person name="Yee E."/>
            <person name="Chapman M.H."/>
            <person name="Smith T.P."/>
            <person name="Bono J.L."/>
            <person name="Huynh S."/>
            <person name="Parker C.T."/>
            <person name="Vandamme P."/>
            <person name="Luong K."/>
            <person name="Korlach J."/>
        </authorList>
    </citation>
    <scope>NUCLEOTIDE SEQUENCE [LARGE SCALE GENOMIC DNA]</scope>
    <source>
        <strain evidence="2 3">NCTC 12927</strain>
    </source>
</reference>
<evidence type="ECO:0000313" key="2">
    <source>
        <dbReference type="EMBL" id="AJC87497.1"/>
    </source>
</evidence>
<dbReference type="CDD" id="cd06257">
    <property type="entry name" value="DnaJ"/>
    <property type="match status" value="1"/>
</dbReference>
<feature type="domain" description="J" evidence="1">
    <location>
        <begin position="203"/>
        <end position="265"/>
    </location>
</feature>